<proteinExistence type="predicted"/>
<feature type="transmembrane region" description="Helical" evidence="1">
    <location>
        <begin position="40"/>
        <end position="60"/>
    </location>
</feature>
<dbReference type="STRING" id="1196324.A374_09104"/>
<feature type="transmembrane region" description="Helical" evidence="1">
    <location>
        <begin position="98"/>
        <end position="124"/>
    </location>
</feature>
<dbReference type="AlphaFoldDB" id="I8AJN5"/>
<keyword evidence="1" id="KW-0472">Membrane</keyword>
<keyword evidence="3" id="KW-1185">Reference proteome</keyword>
<evidence type="ECO:0000313" key="2">
    <source>
        <dbReference type="EMBL" id="EIT85982.1"/>
    </source>
</evidence>
<organism evidence="2 3">
    <name type="scientific">Fictibacillus macauensis ZFHKF-1</name>
    <dbReference type="NCBI Taxonomy" id="1196324"/>
    <lineage>
        <taxon>Bacteria</taxon>
        <taxon>Bacillati</taxon>
        <taxon>Bacillota</taxon>
        <taxon>Bacilli</taxon>
        <taxon>Bacillales</taxon>
        <taxon>Fictibacillaceae</taxon>
        <taxon>Fictibacillus</taxon>
    </lineage>
</organism>
<accession>I8AJN5</accession>
<reference evidence="2 3" key="1">
    <citation type="journal article" date="2012" name="J. Bacteriol.">
        <title>Genome of Bacillus macauensis ZFHKF-1, a Long-Chain-Forming Bacterium.</title>
        <authorList>
            <person name="Cai L."/>
            <person name="Zhang T."/>
        </authorList>
    </citation>
    <scope>NUCLEOTIDE SEQUENCE [LARGE SCALE GENOMIC DNA]</scope>
    <source>
        <strain evidence="2 3">ZFHKF-1</strain>
    </source>
</reference>
<keyword evidence="1" id="KW-1133">Transmembrane helix</keyword>
<feature type="transmembrane region" description="Helical" evidence="1">
    <location>
        <begin position="6"/>
        <end position="28"/>
    </location>
</feature>
<dbReference type="eggNOG" id="ENOG502Z7JX">
    <property type="taxonomic scope" value="Bacteria"/>
</dbReference>
<name>I8AJN5_9BACL</name>
<dbReference type="OrthoDB" id="875405at2"/>
<dbReference type="PATRIC" id="fig|1196324.3.peg.1865"/>
<dbReference type="RefSeq" id="WP_007201914.1">
    <property type="nucleotide sequence ID" value="NZ_AKKV01000024.1"/>
</dbReference>
<dbReference type="Proteomes" id="UP000004080">
    <property type="component" value="Unassembled WGS sequence"/>
</dbReference>
<protein>
    <recommendedName>
        <fullName evidence="4">Beta-carotene 15,15'-monooxygenase</fullName>
    </recommendedName>
</protein>
<evidence type="ECO:0000313" key="3">
    <source>
        <dbReference type="Proteomes" id="UP000004080"/>
    </source>
</evidence>
<dbReference type="EMBL" id="AKKV01000024">
    <property type="protein sequence ID" value="EIT85982.1"/>
    <property type="molecule type" value="Genomic_DNA"/>
</dbReference>
<evidence type="ECO:0008006" key="4">
    <source>
        <dbReference type="Google" id="ProtNLM"/>
    </source>
</evidence>
<feature type="transmembrane region" description="Helical" evidence="1">
    <location>
        <begin position="151"/>
        <end position="170"/>
    </location>
</feature>
<keyword evidence="1" id="KW-0812">Transmembrane</keyword>
<evidence type="ECO:0000256" key="1">
    <source>
        <dbReference type="SAM" id="Phobius"/>
    </source>
</evidence>
<comment type="caution">
    <text evidence="2">The sequence shown here is derived from an EMBL/GenBank/DDBJ whole genome shotgun (WGS) entry which is preliminary data.</text>
</comment>
<sequence length="352" mass="40786">MLVKKYNARLFLFLGLSSLLFMGNILVYRIQFIDPLAKESVYATLLDCLFVWPLLVYLFFLRKRRLSLRYASLTLLVGVGSATFIIPQSFKLEFPSIIRFCLSPVGFGLLLVLFICTYILLLFLKVQRIIRNEQNVPSMQFIRSMHAHETGGFHTMIALMTFYDLLFCSWKRHKRVQGKSYFSYHKKTSSMAFQAMLIHALVIESVGFHYVLISFHPMLAWLMLSLNSYTILYTLANIQAIRTQPITFDGKRLIIYKGLTSVITLPLSELESIERYNGPEQLPKSLRKRTFNAVLAEFTKEKPAFEMVLKKPHSVFQFIGKSSKVDRIHVTVDDDVRFYEQIQKAIENEKAG</sequence>
<feature type="transmembrane region" description="Helical" evidence="1">
    <location>
        <begin position="191"/>
        <end position="212"/>
    </location>
</feature>
<feature type="transmembrane region" description="Helical" evidence="1">
    <location>
        <begin position="218"/>
        <end position="236"/>
    </location>
</feature>
<feature type="transmembrane region" description="Helical" evidence="1">
    <location>
        <begin position="66"/>
        <end position="86"/>
    </location>
</feature>
<gene>
    <name evidence="2" type="ORF">A374_09104</name>
</gene>